<dbReference type="EMBL" id="ASWL01000002">
    <property type="protein sequence ID" value="EOU23380.1"/>
    <property type="molecule type" value="Genomic_DNA"/>
</dbReference>
<organism evidence="2 4">
    <name type="scientific">Enterococcus avium ATCC 14025</name>
    <dbReference type="NCBI Taxonomy" id="1140002"/>
    <lineage>
        <taxon>Bacteria</taxon>
        <taxon>Bacillati</taxon>
        <taxon>Bacillota</taxon>
        <taxon>Bacilli</taxon>
        <taxon>Lactobacillales</taxon>
        <taxon>Enterococcaceae</taxon>
        <taxon>Enterococcus</taxon>
    </lineage>
</organism>
<evidence type="ECO:0000313" key="1">
    <source>
        <dbReference type="EMBL" id="EOT50662.1"/>
    </source>
</evidence>
<evidence type="ECO:0000313" key="2">
    <source>
        <dbReference type="EMBL" id="EOU23380.1"/>
    </source>
</evidence>
<evidence type="ECO:0000313" key="3">
    <source>
        <dbReference type="Proteomes" id="UP000014104"/>
    </source>
</evidence>
<evidence type="ECO:0000313" key="4">
    <source>
        <dbReference type="Proteomes" id="UP000014107"/>
    </source>
</evidence>
<dbReference type="Proteomes" id="UP000014107">
    <property type="component" value="Unassembled WGS sequence"/>
</dbReference>
<proteinExistence type="predicted"/>
<sequence length="102" mass="11858">MLKKVRIKGISFKNNKETPKFAKKHSNVGANVERSVPDVFKFFYEISAYFPNKLLLKHHLFRKKSCDKNFVTAPPISIVLLDKRVLLPPMFLVITISRLDQQ</sequence>
<gene>
    <name evidence="2" type="ORF">I570_01244</name>
    <name evidence="1" type="ORF">OMU_00642</name>
</gene>
<name>A0AAV3J322_ENTAV</name>
<keyword evidence="3" id="KW-1185">Reference proteome</keyword>
<reference evidence="2 4" key="2">
    <citation type="submission" date="2013-03" db="EMBL/GenBank/DDBJ databases">
        <title>The Genome Sequence of Enterococcus avium ATCC_14025 (PacBio/Illumina hybrid assembly).</title>
        <authorList>
            <consortium name="The Broad Institute Genomics Platform"/>
            <consortium name="The Broad Institute Genome Sequencing Center for Infectious Disease"/>
            <person name="Earl A."/>
            <person name="Russ C."/>
            <person name="Gilmore M."/>
            <person name="Surin D."/>
            <person name="Walker B."/>
            <person name="Young S."/>
            <person name="Zeng Q."/>
            <person name="Gargeya S."/>
            <person name="Fitzgerald M."/>
            <person name="Haas B."/>
            <person name="Abouelleil A."/>
            <person name="Allen A.W."/>
            <person name="Alvarado L."/>
            <person name="Arachchi H.M."/>
            <person name="Berlin A.M."/>
            <person name="Chapman S.B."/>
            <person name="Gainer-Dewar J."/>
            <person name="Goldberg J."/>
            <person name="Griggs A."/>
            <person name="Gujja S."/>
            <person name="Hansen M."/>
            <person name="Howarth C."/>
            <person name="Imamovic A."/>
            <person name="Ireland A."/>
            <person name="Larimer J."/>
            <person name="McCowan C."/>
            <person name="Murphy C."/>
            <person name="Pearson M."/>
            <person name="Poon T.W."/>
            <person name="Priest M."/>
            <person name="Roberts A."/>
            <person name="Saif S."/>
            <person name="Shea T."/>
            <person name="Sisk P."/>
            <person name="Sykes S."/>
            <person name="Wortman J."/>
            <person name="Nusbaum C."/>
            <person name="Birren B."/>
        </authorList>
    </citation>
    <scope>NUCLEOTIDE SEQUENCE [LARGE SCALE GENOMIC DNA]</scope>
    <source>
        <strain evidence="2 4">ATCC 14025</strain>
    </source>
</reference>
<reference evidence="1 3" key="1">
    <citation type="submission" date="2013-03" db="EMBL/GenBank/DDBJ databases">
        <title>The Genome Sequence of Enterococcus avium ATCC_14025 (Illumina only assembly).</title>
        <authorList>
            <consortium name="The Broad Institute Genomics Platform"/>
            <consortium name="The Broad Institute Genome Sequencing Center for Infectious Disease"/>
            <person name="Earl A."/>
            <person name="Russ C."/>
            <person name="Gilmore M."/>
            <person name="Surin D."/>
            <person name="Walker B."/>
            <person name="Young S."/>
            <person name="Zeng Q."/>
            <person name="Gargeya S."/>
            <person name="Fitzgerald M."/>
            <person name="Haas B."/>
            <person name="Abouelleil A."/>
            <person name="Allen A.W."/>
            <person name="Alvarado L."/>
            <person name="Arachchi H.M."/>
            <person name="Berlin A.M."/>
            <person name="Chapman S.B."/>
            <person name="Gainer-Dewar J."/>
            <person name="Goldberg J."/>
            <person name="Griggs A."/>
            <person name="Gujja S."/>
            <person name="Hansen M."/>
            <person name="Howarth C."/>
            <person name="Imamovic A."/>
            <person name="Ireland A."/>
            <person name="Larimer J."/>
            <person name="McCowan C."/>
            <person name="Murphy C."/>
            <person name="Pearson M."/>
            <person name="Poon T.W."/>
            <person name="Priest M."/>
            <person name="Roberts A."/>
            <person name="Saif S."/>
            <person name="Shea T."/>
            <person name="Sisk P."/>
            <person name="Sykes S."/>
            <person name="Wortman J."/>
            <person name="Nusbaum C."/>
            <person name="Birren B."/>
        </authorList>
    </citation>
    <scope>NUCLEOTIDE SEQUENCE [LARGE SCALE GENOMIC DNA]</scope>
    <source>
        <strain evidence="1 3">ATCC 14025</strain>
    </source>
</reference>
<accession>A0AAV3J322</accession>
<comment type="caution">
    <text evidence="2">The sequence shown here is derived from an EMBL/GenBank/DDBJ whole genome shotgun (WGS) entry which is preliminary data.</text>
</comment>
<dbReference type="EMBL" id="AHYV01000006">
    <property type="protein sequence ID" value="EOT50662.1"/>
    <property type="molecule type" value="Genomic_DNA"/>
</dbReference>
<protein>
    <submittedName>
        <fullName evidence="2">Uncharacterized protein</fullName>
    </submittedName>
</protein>
<dbReference type="AlphaFoldDB" id="A0AAV3J322"/>
<dbReference type="Proteomes" id="UP000014104">
    <property type="component" value="Unassembled WGS sequence"/>
</dbReference>